<dbReference type="Proteomes" id="UP000474967">
    <property type="component" value="Unassembled WGS sequence"/>
</dbReference>
<evidence type="ECO:0000313" key="3">
    <source>
        <dbReference type="EMBL" id="NEN06314.1"/>
    </source>
</evidence>
<protein>
    <submittedName>
        <fullName evidence="3">DUF349 domain-containing protein</fullName>
    </submittedName>
</protein>
<keyword evidence="4" id="KW-1185">Reference proteome</keyword>
<evidence type="ECO:0000256" key="2">
    <source>
        <dbReference type="SAM" id="MobiDB-lite"/>
    </source>
</evidence>
<sequence>MATTDQQPWGRVDETGTVFVREGEGERAVGQYPDGTPEEALAYFERKYTDLAGQVTLLEQRARRGAPAADIAKAVATLSEHVASANAVGDLASLQERLAKLGGTVEELTEQQTAEARAAVDAAIAERTEIVVEAEALAAEDPAKTQWKQTTASLDTLFARWQAHQHDGPRLPKNEANELWKRFRAARATIEHNRKAFFAELDNQHRDVRTRKTQLIEQAEALIPRGADGVPAYRELLEQWKLAGRAGKRNDDALWARFKAAGDAIYSAKSEIDARENEEFSANLEAKLALLTEAEPLLTATDRESARATLSSIQRRWDEIGKVPRDQVKVVEERLRKVEAAVRKLDDDHWQRNNPEKKARSEGLASQLTAAIAKLEAELEEAKASGDKAKVAAAQEALDARKVWLDALK</sequence>
<dbReference type="Pfam" id="PF03993">
    <property type="entry name" value="DUF349"/>
    <property type="match status" value="3"/>
</dbReference>
<dbReference type="InterPro" id="IPR007139">
    <property type="entry name" value="DUF349"/>
</dbReference>
<feature type="coiled-coil region" evidence="1">
    <location>
        <begin position="328"/>
        <end position="392"/>
    </location>
</feature>
<accession>A0A6L9XZ66</accession>
<evidence type="ECO:0000313" key="4">
    <source>
        <dbReference type="Proteomes" id="UP000474967"/>
    </source>
</evidence>
<proteinExistence type="predicted"/>
<dbReference type="RefSeq" id="WP_163289742.1">
    <property type="nucleotide sequence ID" value="NZ_JAAGWY010000002.1"/>
</dbReference>
<gene>
    <name evidence="3" type="ORF">G3T36_10545</name>
</gene>
<name>A0A6L9XZ66_9MICO</name>
<comment type="caution">
    <text evidence="3">The sequence shown here is derived from an EMBL/GenBank/DDBJ whole genome shotgun (WGS) entry which is preliminary data.</text>
</comment>
<dbReference type="EMBL" id="JAAGWY010000002">
    <property type="protein sequence ID" value="NEN06314.1"/>
    <property type="molecule type" value="Genomic_DNA"/>
</dbReference>
<feature type="region of interest" description="Disordered" evidence="2">
    <location>
        <begin position="1"/>
        <end position="35"/>
    </location>
</feature>
<evidence type="ECO:0000256" key="1">
    <source>
        <dbReference type="SAM" id="Coils"/>
    </source>
</evidence>
<organism evidence="3 4">
    <name type="scientific">Leifsonia tongyongensis</name>
    <dbReference type="NCBI Taxonomy" id="1268043"/>
    <lineage>
        <taxon>Bacteria</taxon>
        <taxon>Bacillati</taxon>
        <taxon>Actinomycetota</taxon>
        <taxon>Actinomycetes</taxon>
        <taxon>Micrococcales</taxon>
        <taxon>Microbacteriaceae</taxon>
        <taxon>Leifsonia</taxon>
    </lineage>
</organism>
<keyword evidence="1" id="KW-0175">Coiled coil</keyword>
<dbReference type="AlphaFoldDB" id="A0A6L9XZ66"/>
<reference evidence="3 4" key="1">
    <citation type="journal article" date="2014" name="J. Microbiol.">
        <title>Diaminobutyricibacter tongyongensis gen. nov., sp. nov. and Homoserinibacter gongjuensis gen. nov., sp. nov. belong to the family Microbacteriaceae.</title>
        <authorList>
            <person name="Kim S.J."/>
            <person name="Ahn J.H."/>
            <person name="Weon H.Y."/>
            <person name="Hamada M."/>
            <person name="Suzuki K."/>
            <person name="Kwon S.W."/>
        </authorList>
    </citation>
    <scope>NUCLEOTIDE SEQUENCE [LARGE SCALE GENOMIC DNA]</scope>
    <source>
        <strain evidence="3 4">NBRC 108724</strain>
    </source>
</reference>